<dbReference type="InterPro" id="IPR027417">
    <property type="entry name" value="P-loop_NTPase"/>
</dbReference>
<organism evidence="3 4">
    <name type="scientific">Tahibacter soli</name>
    <dbReference type="NCBI Taxonomy" id="2983605"/>
    <lineage>
        <taxon>Bacteria</taxon>
        <taxon>Pseudomonadati</taxon>
        <taxon>Pseudomonadota</taxon>
        <taxon>Gammaproteobacteria</taxon>
        <taxon>Lysobacterales</taxon>
        <taxon>Rhodanobacteraceae</taxon>
        <taxon>Tahibacter</taxon>
    </lineage>
</organism>
<dbReference type="GO" id="GO:0004386">
    <property type="term" value="F:helicase activity"/>
    <property type="evidence" value="ECO:0007669"/>
    <property type="project" value="UniProtKB-KW"/>
</dbReference>
<feature type="domain" description="Helicase/UvrB N-terminal" evidence="2">
    <location>
        <begin position="19"/>
        <end position="190"/>
    </location>
</feature>
<protein>
    <submittedName>
        <fullName evidence="3">DEAD/DEAH box helicase family protein</fullName>
    </submittedName>
</protein>
<accession>A0A9X3YP14</accession>
<keyword evidence="3" id="KW-0347">Helicase</keyword>
<dbReference type="RefSeq" id="WP_263540559.1">
    <property type="nucleotide sequence ID" value="NZ_JAOVZO020000021.1"/>
</dbReference>
<dbReference type="GO" id="GO:0003677">
    <property type="term" value="F:DNA binding"/>
    <property type="evidence" value="ECO:0007669"/>
    <property type="project" value="InterPro"/>
</dbReference>
<gene>
    <name evidence="3" type="ORF">OD750_025250</name>
</gene>
<dbReference type="Gene3D" id="3.40.50.300">
    <property type="entry name" value="P-loop containing nucleotide triphosphate hydrolases"/>
    <property type="match status" value="1"/>
</dbReference>
<evidence type="ECO:0000313" key="3">
    <source>
        <dbReference type="EMBL" id="MDC8015846.1"/>
    </source>
</evidence>
<dbReference type="GO" id="GO:0016787">
    <property type="term" value="F:hydrolase activity"/>
    <property type="evidence" value="ECO:0007669"/>
    <property type="project" value="InterPro"/>
</dbReference>
<comment type="caution">
    <text evidence="3">The sequence shown here is derived from an EMBL/GenBank/DDBJ whole genome shotgun (WGS) entry which is preliminary data.</text>
</comment>
<dbReference type="Proteomes" id="UP001139971">
    <property type="component" value="Unassembled WGS sequence"/>
</dbReference>
<keyword evidence="4" id="KW-1185">Reference proteome</keyword>
<keyword evidence="3" id="KW-0067">ATP-binding</keyword>
<evidence type="ECO:0000313" key="4">
    <source>
        <dbReference type="Proteomes" id="UP001139971"/>
    </source>
</evidence>
<feature type="region of interest" description="Disordered" evidence="1">
    <location>
        <begin position="458"/>
        <end position="478"/>
    </location>
</feature>
<dbReference type="GO" id="GO:0005524">
    <property type="term" value="F:ATP binding"/>
    <property type="evidence" value="ECO:0007669"/>
    <property type="project" value="InterPro"/>
</dbReference>
<dbReference type="Pfam" id="PF04851">
    <property type="entry name" value="ResIII"/>
    <property type="match status" value="1"/>
</dbReference>
<dbReference type="EMBL" id="JAOVZO020000021">
    <property type="protein sequence ID" value="MDC8015846.1"/>
    <property type="molecule type" value="Genomic_DNA"/>
</dbReference>
<dbReference type="InterPro" id="IPR006935">
    <property type="entry name" value="Helicase/UvrB_N"/>
</dbReference>
<keyword evidence="3" id="KW-0378">Hydrolase</keyword>
<dbReference type="SUPFAM" id="SSF52540">
    <property type="entry name" value="P-loop containing nucleoside triphosphate hydrolases"/>
    <property type="match status" value="1"/>
</dbReference>
<evidence type="ECO:0000256" key="1">
    <source>
        <dbReference type="SAM" id="MobiDB-lite"/>
    </source>
</evidence>
<sequence>MSIDFIVAQTAGHEPIGFQKDIISNLSAALLAHPSPPVLLRSPTGSGKTFMLVRALSKVSAAQDTVWLWFVPYVNLVQQTEDAILGNADGQLFPVMLSRGRNQEPTKGMVLLSTAAGVASAKDRKTGYSSGADDDQRALNEFVELARARKLKIGLVVDEAHIGLKTGTEFGAFALWVKPDYLVMASATPKDAVLDQFIAQAGKEARTSFVVSRAQVVEARLNKKYIEAVKYDLQRTISTVADLKRTVLRQSWKKHLWLKKSLKAAGIDLAPLLLVQVANGDKTVEEAREDLIRLCRVPMGAIGVHSANEPDPVLMAAIANDHSKEVLIFKQSAGTGFDAPRAFVLASTKLVNDADFAMQFIGRVMRVAPQVRGAFPKPHEIPDALDTAYVYLADGEAQAGFQSAVNTVGAVKSQLEGQTEQMVVKQTRSGATVITNKASPQLPAFYDHKFEPLVPIDEPEEDETQPRGGTFQPGLFGDQRTVDPGTAMMDTDWIVESTPKSGGIPADLHEILDRLKDQGLKAYRLNTRLRAAPALFKQETRPAMADMAKVSARVAADLPLNEDKIDFAVRAAYNLLRDKEIHTELTKDEDNTHIEEVTIITDRISLAREAAASLRKIPQVEEADVRIIVGTLAARLREDVAVPPVMQQVHPFSMTSSSIAWQGMRPVGS</sequence>
<evidence type="ECO:0000259" key="2">
    <source>
        <dbReference type="Pfam" id="PF04851"/>
    </source>
</evidence>
<dbReference type="AlphaFoldDB" id="A0A9X3YP14"/>
<reference evidence="3" key="1">
    <citation type="submission" date="2023-02" db="EMBL/GenBank/DDBJ databases">
        <title>Tahibacter soli sp. nov. isolated from soil.</title>
        <authorList>
            <person name="Baek J.H."/>
            <person name="Lee J.K."/>
            <person name="Choi D.G."/>
            <person name="Jeon C.O."/>
        </authorList>
    </citation>
    <scope>NUCLEOTIDE SEQUENCE</scope>
    <source>
        <strain evidence="3">BL</strain>
    </source>
</reference>
<name>A0A9X3YP14_9GAMM</name>
<proteinExistence type="predicted"/>
<keyword evidence="3" id="KW-0547">Nucleotide-binding</keyword>